<evidence type="ECO:0000256" key="4">
    <source>
        <dbReference type="ARBA" id="ARBA00022490"/>
    </source>
</evidence>
<dbReference type="PANTHER" id="PTHR33540:SF2">
    <property type="entry name" value="TRNA THREONYLCARBAMOYLADENOSINE BIOSYNTHESIS PROTEIN TSAE"/>
    <property type="match status" value="1"/>
</dbReference>
<keyword evidence="9" id="KW-0460">Magnesium</keyword>
<evidence type="ECO:0000256" key="7">
    <source>
        <dbReference type="ARBA" id="ARBA00022741"/>
    </source>
</evidence>
<evidence type="ECO:0000256" key="6">
    <source>
        <dbReference type="ARBA" id="ARBA00022723"/>
    </source>
</evidence>
<keyword evidence="4" id="KW-0963">Cytoplasm</keyword>
<evidence type="ECO:0000256" key="3">
    <source>
        <dbReference type="ARBA" id="ARBA00019010"/>
    </source>
</evidence>
<dbReference type="EMBL" id="CP096649">
    <property type="protein sequence ID" value="UQK59056.1"/>
    <property type="molecule type" value="Genomic_DNA"/>
</dbReference>
<dbReference type="GO" id="GO:0005524">
    <property type="term" value="F:ATP binding"/>
    <property type="evidence" value="ECO:0007669"/>
    <property type="project" value="UniProtKB-KW"/>
</dbReference>
<keyword evidence="12" id="KW-1185">Reference proteome</keyword>
<dbReference type="Gene3D" id="3.40.50.300">
    <property type="entry name" value="P-loop containing nucleotide triphosphate hydrolases"/>
    <property type="match status" value="1"/>
</dbReference>
<dbReference type="InterPro" id="IPR027417">
    <property type="entry name" value="P-loop_NTPase"/>
</dbReference>
<gene>
    <name evidence="11" type="primary">tsaE</name>
    <name evidence="11" type="ORF">M1R53_07390</name>
</gene>
<evidence type="ECO:0000256" key="10">
    <source>
        <dbReference type="ARBA" id="ARBA00032441"/>
    </source>
</evidence>
<dbReference type="Proteomes" id="UP000831151">
    <property type="component" value="Chromosome"/>
</dbReference>
<dbReference type="KEGG" id="fms:M1R53_07390"/>
<evidence type="ECO:0000313" key="12">
    <source>
        <dbReference type="Proteomes" id="UP000831151"/>
    </source>
</evidence>
<dbReference type="Pfam" id="PF02367">
    <property type="entry name" value="TsaE"/>
    <property type="match status" value="1"/>
</dbReference>
<evidence type="ECO:0000313" key="11">
    <source>
        <dbReference type="EMBL" id="UQK59056.1"/>
    </source>
</evidence>
<keyword evidence="7" id="KW-0547">Nucleotide-binding</keyword>
<evidence type="ECO:0000256" key="8">
    <source>
        <dbReference type="ARBA" id="ARBA00022840"/>
    </source>
</evidence>
<dbReference type="RefSeq" id="WP_249242576.1">
    <property type="nucleotide sequence ID" value="NZ_CP096649.1"/>
</dbReference>
<dbReference type="SUPFAM" id="SSF52540">
    <property type="entry name" value="P-loop containing nucleoside triphosphate hydrolases"/>
    <property type="match status" value="1"/>
</dbReference>
<evidence type="ECO:0000256" key="5">
    <source>
        <dbReference type="ARBA" id="ARBA00022694"/>
    </source>
</evidence>
<dbReference type="GO" id="GO:0005737">
    <property type="term" value="C:cytoplasm"/>
    <property type="evidence" value="ECO:0007669"/>
    <property type="project" value="UniProtKB-SubCell"/>
</dbReference>
<dbReference type="InterPro" id="IPR003442">
    <property type="entry name" value="T6A_TsaE"/>
</dbReference>
<reference evidence="11" key="1">
    <citation type="submission" date="2022-04" db="EMBL/GenBank/DDBJ databases">
        <title>Complete genome sequences of Ezakiella coagulans and Fenollaria massiliensis.</title>
        <authorList>
            <person name="France M.T."/>
            <person name="Clifford J."/>
            <person name="Narina S."/>
            <person name="Rutt L."/>
            <person name="Ravel J."/>
        </authorList>
    </citation>
    <scope>NUCLEOTIDE SEQUENCE</scope>
    <source>
        <strain evidence="11">C0061C2</strain>
    </source>
</reference>
<protein>
    <recommendedName>
        <fullName evidence="3">tRNA threonylcarbamoyladenosine biosynthesis protein TsaE</fullName>
    </recommendedName>
    <alternativeName>
        <fullName evidence="10">t(6)A37 threonylcarbamoyladenosine biosynthesis protein TsaE</fullName>
    </alternativeName>
</protein>
<name>A0A9E7DJL2_9FIRM</name>
<keyword evidence="6" id="KW-0479">Metal-binding</keyword>
<organism evidence="11 12">
    <name type="scientific">Fenollaria massiliensis</name>
    <dbReference type="NCBI Taxonomy" id="938288"/>
    <lineage>
        <taxon>Bacteria</taxon>
        <taxon>Bacillati</taxon>
        <taxon>Bacillota</taxon>
        <taxon>Clostridia</taxon>
        <taxon>Eubacteriales</taxon>
        <taxon>Fenollaria</taxon>
    </lineage>
</organism>
<dbReference type="AlphaFoldDB" id="A0A9E7DJL2"/>
<sequence length="138" mass="15465">MREVLKTLDDTRHAAECIAKKIGVGDIILLKGEMGAGKTTITKTIVKALGSDDYVTSPTFAIMNVYKAEAMAIYHFDLYRLTKSMDLDTLGLDDYLYDSGTISLIEWPEAIENEFKDAKKISLIKDGESRILETNFDF</sequence>
<proteinExistence type="inferred from homology"/>
<comment type="similarity">
    <text evidence="2">Belongs to the TsaE family.</text>
</comment>
<evidence type="ECO:0000256" key="9">
    <source>
        <dbReference type="ARBA" id="ARBA00022842"/>
    </source>
</evidence>
<evidence type="ECO:0000256" key="2">
    <source>
        <dbReference type="ARBA" id="ARBA00007599"/>
    </source>
</evidence>
<evidence type="ECO:0000256" key="1">
    <source>
        <dbReference type="ARBA" id="ARBA00004496"/>
    </source>
</evidence>
<comment type="subcellular location">
    <subcellularLocation>
        <location evidence="1">Cytoplasm</location>
    </subcellularLocation>
</comment>
<keyword evidence="5" id="KW-0819">tRNA processing</keyword>
<dbReference type="GO" id="GO:0002949">
    <property type="term" value="P:tRNA threonylcarbamoyladenosine modification"/>
    <property type="evidence" value="ECO:0007669"/>
    <property type="project" value="InterPro"/>
</dbReference>
<dbReference type="NCBIfam" id="TIGR00150">
    <property type="entry name" value="T6A_YjeE"/>
    <property type="match status" value="1"/>
</dbReference>
<keyword evidence="8" id="KW-0067">ATP-binding</keyword>
<accession>A0A9E7DJL2</accession>
<dbReference type="GO" id="GO:0046872">
    <property type="term" value="F:metal ion binding"/>
    <property type="evidence" value="ECO:0007669"/>
    <property type="project" value="UniProtKB-KW"/>
</dbReference>
<dbReference type="PANTHER" id="PTHR33540">
    <property type="entry name" value="TRNA THREONYLCARBAMOYLADENOSINE BIOSYNTHESIS PROTEIN TSAE"/>
    <property type="match status" value="1"/>
</dbReference>